<dbReference type="AlphaFoldDB" id="A0A6G0XHR9"/>
<dbReference type="SUPFAM" id="SSF53335">
    <property type="entry name" value="S-adenosyl-L-methionine-dependent methyltransferases"/>
    <property type="match status" value="1"/>
</dbReference>
<feature type="domain" description="Release factor glutamine methyltransferase N-terminal" evidence="5">
    <location>
        <begin position="4"/>
        <end position="72"/>
    </location>
</feature>
<dbReference type="CDD" id="cd02440">
    <property type="entry name" value="AdoMet_MTases"/>
    <property type="match status" value="1"/>
</dbReference>
<dbReference type="Pfam" id="PF13847">
    <property type="entry name" value="Methyltransf_31"/>
    <property type="match status" value="1"/>
</dbReference>
<dbReference type="InterPro" id="IPR040758">
    <property type="entry name" value="PrmC_N"/>
</dbReference>
<proteinExistence type="predicted"/>
<organism evidence="6 7">
    <name type="scientific">Aphanomyces euteiches</name>
    <dbReference type="NCBI Taxonomy" id="100861"/>
    <lineage>
        <taxon>Eukaryota</taxon>
        <taxon>Sar</taxon>
        <taxon>Stramenopiles</taxon>
        <taxon>Oomycota</taxon>
        <taxon>Saprolegniomycetes</taxon>
        <taxon>Saprolegniales</taxon>
        <taxon>Verrucalvaceae</taxon>
        <taxon>Aphanomyces</taxon>
    </lineage>
</organism>
<dbReference type="GO" id="GO:0032259">
    <property type="term" value="P:methylation"/>
    <property type="evidence" value="ECO:0007669"/>
    <property type="project" value="UniProtKB-KW"/>
</dbReference>
<keyword evidence="7" id="KW-1185">Reference proteome</keyword>
<dbReference type="NCBIfam" id="TIGR03534">
    <property type="entry name" value="RF_mod_PrmC"/>
    <property type="match status" value="1"/>
</dbReference>
<protein>
    <submittedName>
        <fullName evidence="6">Uncharacterized protein</fullName>
    </submittedName>
</protein>
<evidence type="ECO:0000256" key="3">
    <source>
        <dbReference type="ARBA" id="ARBA00022691"/>
    </source>
</evidence>
<dbReference type="GO" id="GO:0008276">
    <property type="term" value="F:protein methyltransferase activity"/>
    <property type="evidence" value="ECO:0007669"/>
    <property type="project" value="InterPro"/>
</dbReference>
<dbReference type="Gene3D" id="1.10.8.10">
    <property type="entry name" value="DNA helicase RuvA subunit, C-terminal domain"/>
    <property type="match status" value="1"/>
</dbReference>
<gene>
    <name evidence="6" type="ORF">Ae201684_004805</name>
</gene>
<keyword evidence="1" id="KW-0489">Methyltransferase</keyword>
<name>A0A6G0XHR9_9STRA</name>
<dbReference type="InterPro" id="IPR002052">
    <property type="entry name" value="DNA_methylase_N6_adenine_CS"/>
</dbReference>
<feature type="domain" description="Methyltransferase" evidence="4">
    <location>
        <begin position="111"/>
        <end position="192"/>
    </location>
</feature>
<dbReference type="GO" id="GO:0003676">
    <property type="term" value="F:nucleic acid binding"/>
    <property type="evidence" value="ECO:0007669"/>
    <property type="project" value="InterPro"/>
</dbReference>
<accession>A0A6G0XHR9</accession>
<dbReference type="InterPro" id="IPR050320">
    <property type="entry name" value="N5-glutamine_MTase"/>
</dbReference>
<dbReference type="VEuPathDB" id="FungiDB:AeMF1_009780"/>
<keyword evidence="3" id="KW-0949">S-adenosyl-L-methionine</keyword>
<evidence type="ECO:0000313" key="6">
    <source>
        <dbReference type="EMBL" id="KAF0739631.1"/>
    </source>
</evidence>
<evidence type="ECO:0000256" key="2">
    <source>
        <dbReference type="ARBA" id="ARBA00022679"/>
    </source>
</evidence>
<evidence type="ECO:0000259" key="5">
    <source>
        <dbReference type="Pfam" id="PF17827"/>
    </source>
</evidence>
<dbReference type="InterPro" id="IPR004556">
    <property type="entry name" value="HemK-like"/>
</dbReference>
<dbReference type="NCBIfam" id="TIGR00536">
    <property type="entry name" value="hemK_fam"/>
    <property type="match status" value="1"/>
</dbReference>
<dbReference type="PANTHER" id="PTHR18895">
    <property type="entry name" value="HEMK METHYLTRANSFERASE"/>
    <property type="match status" value="1"/>
</dbReference>
<evidence type="ECO:0000313" key="7">
    <source>
        <dbReference type="Proteomes" id="UP000481153"/>
    </source>
</evidence>
<dbReference type="Pfam" id="PF17827">
    <property type="entry name" value="PrmC_N"/>
    <property type="match status" value="1"/>
</dbReference>
<dbReference type="Gene3D" id="3.40.50.150">
    <property type="entry name" value="Vaccinia Virus protein VP39"/>
    <property type="match status" value="1"/>
</dbReference>
<sequence length="321" mass="35085">MSTIRETRQRLLGLGIAANEANAILSHAHKPPVPRETLYLHPDRDLAPQTTAVVEAMASRRLQGEPLAYVLGVKEFWSLLFKVTRDTLIPRPETEMLIELSLELYDTDAPLRVLDLGTGTGCLLVSTLTMFPQASGVALDVSSAALAVAIENAAAHNLASRATFVQQDMRHLNNTDDIKSWAGDGFDLVLCNPPYIAQDELDVMDTHVVEYEPHVALFADDNGLDMYKQLVQPLRALVRPGGHVLFEVGFQQAQDVVAMYTSSGHFGQSGKLNRSILPDLQGIHRVVALQRNESGPLCQSPPSQSPKITDNLNGYRSIAAS</sequence>
<dbReference type="InterPro" id="IPR025714">
    <property type="entry name" value="Methyltranfer_dom"/>
</dbReference>
<evidence type="ECO:0000256" key="1">
    <source>
        <dbReference type="ARBA" id="ARBA00022603"/>
    </source>
</evidence>
<dbReference type="InterPro" id="IPR029063">
    <property type="entry name" value="SAM-dependent_MTases_sf"/>
</dbReference>
<evidence type="ECO:0000259" key="4">
    <source>
        <dbReference type="Pfam" id="PF13847"/>
    </source>
</evidence>
<dbReference type="Proteomes" id="UP000481153">
    <property type="component" value="Unassembled WGS sequence"/>
</dbReference>
<dbReference type="PROSITE" id="PS00092">
    <property type="entry name" value="N6_MTASE"/>
    <property type="match status" value="1"/>
</dbReference>
<comment type="caution">
    <text evidence="6">The sequence shown here is derived from an EMBL/GenBank/DDBJ whole genome shotgun (WGS) entry which is preliminary data.</text>
</comment>
<dbReference type="EMBL" id="VJMJ01000063">
    <property type="protein sequence ID" value="KAF0739631.1"/>
    <property type="molecule type" value="Genomic_DNA"/>
</dbReference>
<dbReference type="InterPro" id="IPR019874">
    <property type="entry name" value="RF_methyltr_PrmC"/>
</dbReference>
<reference evidence="6 7" key="1">
    <citation type="submission" date="2019-07" db="EMBL/GenBank/DDBJ databases">
        <title>Genomics analysis of Aphanomyces spp. identifies a new class of oomycete effector associated with host adaptation.</title>
        <authorList>
            <person name="Gaulin E."/>
        </authorList>
    </citation>
    <scope>NUCLEOTIDE SEQUENCE [LARGE SCALE GENOMIC DNA]</scope>
    <source>
        <strain evidence="6 7">ATCC 201684</strain>
    </source>
</reference>
<dbReference type="PANTHER" id="PTHR18895:SF74">
    <property type="entry name" value="MTRF1L RELEASE FACTOR GLUTAMINE METHYLTRANSFERASE"/>
    <property type="match status" value="1"/>
</dbReference>
<keyword evidence="2" id="KW-0808">Transferase</keyword>